<comment type="function">
    <text evidence="4 5">Required for flagellar hook formation. May act as a scaffolding protein.</text>
</comment>
<dbReference type="InterPro" id="IPR025965">
    <property type="entry name" value="FlgD/Vpr_Ig-like"/>
</dbReference>
<dbReference type="Gene3D" id="2.60.40.4070">
    <property type="match status" value="1"/>
</dbReference>
<accession>A0A037ZP80</accession>
<name>A0A037ZP80_9RHOB</name>
<feature type="compositionally biased region" description="Low complexity" evidence="6">
    <location>
        <begin position="1"/>
        <end position="10"/>
    </location>
</feature>
<sequence>MDIAAASSAAVQATNTDRPGNDPLVNSDFETFLVMLTTQLENQDPLNPVESADFAVQLATFSGVEQQVQTNDLLKSLAAQLGAGSVGQVANWVGKEVRAPTGVEFTGSPVTVVPKVNPLADAAQLVVVDRQGNQVQRLDITPGDEAYVWTGVGTDGFPLPDGTYTFHVDSLANGEPLGRTQAEVYGTVTEAQVNGDQVTLILSGGGKVAVEDVSALRDPG</sequence>
<evidence type="ECO:0000313" key="10">
    <source>
        <dbReference type="Proteomes" id="UP000026249"/>
    </source>
</evidence>
<evidence type="ECO:0000256" key="3">
    <source>
        <dbReference type="ARBA" id="ARBA00022795"/>
    </source>
</evidence>
<feature type="domain" description="FlgD/Vpr Ig-like" evidence="7">
    <location>
        <begin position="106"/>
        <end position="170"/>
    </location>
</feature>
<dbReference type="OrthoDB" id="9785233at2"/>
<evidence type="ECO:0000259" key="7">
    <source>
        <dbReference type="Pfam" id="PF13860"/>
    </source>
</evidence>
<evidence type="ECO:0000256" key="1">
    <source>
        <dbReference type="ARBA" id="ARBA00010577"/>
    </source>
</evidence>
<dbReference type="STRING" id="1454373.ACMU_02320"/>
<evidence type="ECO:0000313" key="9">
    <source>
        <dbReference type="EMBL" id="KAJ57358.1"/>
    </source>
</evidence>
<evidence type="ECO:0000256" key="5">
    <source>
        <dbReference type="RuleBase" id="RU362076"/>
    </source>
</evidence>
<feature type="domain" description="FlgD Tudor-like" evidence="8">
    <location>
        <begin position="88"/>
        <end position="213"/>
    </location>
</feature>
<organism evidence="9 10">
    <name type="scientific">Actibacterium mucosum KCTC 23349</name>
    <dbReference type="NCBI Taxonomy" id="1454373"/>
    <lineage>
        <taxon>Bacteria</taxon>
        <taxon>Pseudomonadati</taxon>
        <taxon>Pseudomonadota</taxon>
        <taxon>Alphaproteobacteria</taxon>
        <taxon>Rhodobacterales</taxon>
        <taxon>Roseobacteraceae</taxon>
        <taxon>Actibacterium</taxon>
    </lineage>
</organism>
<comment type="caution">
    <text evidence="9">The sequence shown here is derived from an EMBL/GenBank/DDBJ whole genome shotgun (WGS) entry which is preliminary data.</text>
</comment>
<comment type="similarity">
    <text evidence="1 5">Belongs to the FlgD family.</text>
</comment>
<dbReference type="Pfam" id="PF13861">
    <property type="entry name" value="FLgD_tudor"/>
    <property type="match status" value="1"/>
</dbReference>
<dbReference type="GO" id="GO:0044781">
    <property type="term" value="P:bacterial-type flagellum organization"/>
    <property type="evidence" value="ECO:0007669"/>
    <property type="project" value="UniProtKB-UniRule"/>
</dbReference>
<dbReference type="Pfam" id="PF13860">
    <property type="entry name" value="FlgD_ig"/>
    <property type="match status" value="1"/>
</dbReference>
<gene>
    <name evidence="9" type="ORF">ACMU_02320</name>
</gene>
<evidence type="ECO:0000256" key="2">
    <source>
        <dbReference type="ARBA" id="ARBA00016013"/>
    </source>
</evidence>
<dbReference type="Pfam" id="PF03963">
    <property type="entry name" value="FlgD"/>
    <property type="match status" value="1"/>
</dbReference>
<dbReference type="Proteomes" id="UP000026249">
    <property type="component" value="Unassembled WGS sequence"/>
</dbReference>
<keyword evidence="10" id="KW-1185">Reference proteome</keyword>
<protein>
    <recommendedName>
        <fullName evidence="2 5">Basal-body rod modification protein FlgD</fullName>
    </recommendedName>
</protein>
<dbReference type="RefSeq" id="WP_035255660.1">
    <property type="nucleotide sequence ID" value="NZ_JFKE01000001.1"/>
</dbReference>
<evidence type="ECO:0000256" key="4">
    <source>
        <dbReference type="ARBA" id="ARBA00024746"/>
    </source>
</evidence>
<dbReference type="EMBL" id="JFKE01000001">
    <property type="protein sequence ID" value="KAJ57358.1"/>
    <property type="molecule type" value="Genomic_DNA"/>
</dbReference>
<evidence type="ECO:0000256" key="6">
    <source>
        <dbReference type="SAM" id="MobiDB-lite"/>
    </source>
</evidence>
<dbReference type="AlphaFoldDB" id="A0A037ZP80"/>
<dbReference type="InterPro" id="IPR005648">
    <property type="entry name" value="FlgD"/>
</dbReference>
<dbReference type="InterPro" id="IPR025963">
    <property type="entry name" value="FLgD_Tudor"/>
</dbReference>
<evidence type="ECO:0000259" key="8">
    <source>
        <dbReference type="Pfam" id="PF13861"/>
    </source>
</evidence>
<dbReference type="NCBIfam" id="NF009453">
    <property type="entry name" value="PRK12813.1"/>
    <property type="match status" value="1"/>
</dbReference>
<feature type="region of interest" description="Disordered" evidence="6">
    <location>
        <begin position="1"/>
        <end position="24"/>
    </location>
</feature>
<dbReference type="Gene3D" id="2.30.30.910">
    <property type="match status" value="1"/>
</dbReference>
<reference evidence="9 10" key="1">
    <citation type="submission" date="2014-03" db="EMBL/GenBank/DDBJ databases">
        <title>Draft Genome Sequence of Actibacterium mucosum KCTC 23349, a Marine Alphaproteobacterium with Complex Ionic Requirements Isolated from Mediterranean Seawater at Malvarrosa Beach, Valencia, Spain.</title>
        <authorList>
            <person name="Arahal D.R."/>
            <person name="Shao Z."/>
            <person name="Lai Q."/>
            <person name="Pujalte M.J."/>
        </authorList>
    </citation>
    <scope>NUCLEOTIDE SEQUENCE [LARGE SCALE GENOMIC DNA]</scope>
    <source>
        <strain evidence="9 10">KCTC 23349</strain>
    </source>
</reference>
<proteinExistence type="inferred from homology"/>
<keyword evidence="3 5" id="KW-1005">Bacterial flagellum biogenesis</keyword>